<reference evidence="1" key="1">
    <citation type="journal article" date="2015" name="J. Microbiol. Biotechnol.">
        <title>Functional Metagenome Mining of Soil for a Novel Gentamicin Resistance Gene.</title>
        <authorList>
            <person name="Im H."/>
            <person name="Kim K.M."/>
            <person name="Lee S.H."/>
            <person name="Ryu C.M."/>
        </authorList>
    </citation>
    <scope>NUCLEOTIDE SEQUENCE</scope>
</reference>
<protein>
    <submittedName>
        <fullName evidence="1">Uncharacterized protein</fullName>
    </submittedName>
</protein>
<dbReference type="AlphaFoldDB" id="A0A0U3KA26"/>
<sequence length="89" mass="10057">MAASNREFLGVVVWDAGFPAVRPIDPGAPGLPPGRPRLRLDRRSFDRLRRQGWDDRLDPEPHCMARLVHVEGRAAATVLEYVNPHHNID</sequence>
<proteinExistence type="predicted"/>
<evidence type="ECO:0000313" key="1">
    <source>
        <dbReference type="EMBL" id="ALV85577.1"/>
    </source>
</evidence>
<organism evidence="1">
    <name type="scientific">uncultured bacterium pA1</name>
    <dbReference type="NCBI Taxonomy" id="1776268"/>
    <lineage>
        <taxon>Bacteria</taxon>
        <taxon>environmental samples</taxon>
    </lineage>
</organism>
<name>A0A0U3KA26_9BACT</name>
<accession>A0A0U3KA26</accession>
<dbReference type="EMBL" id="KU240005">
    <property type="protein sequence ID" value="ALV85577.1"/>
    <property type="molecule type" value="Genomic_DNA"/>
</dbReference>